<dbReference type="Gene3D" id="3.20.20.450">
    <property type="entry name" value="EAL domain"/>
    <property type="match status" value="1"/>
</dbReference>
<dbReference type="InterPro" id="IPR001633">
    <property type="entry name" value="EAL_dom"/>
</dbReference>
<dbReference type="RefSeq" id="WP_149568332.1">
    <property type="nucleotide sequence ID" value="NZ_CP035807.1"/>
</dbReference>
<evidence type="ECO:0000259" key="5">
    <source>
        <dbReference type="PROSITE" id="PS50887"/>
    </source>
</evidence>
<dbReference type="CDD" id="cd01949">
    <property type="entry name" value="GGDEF"/>
    <property type="match status" value="1"/>
</dbReference>
<dbReference type="SUPFAM" id="SSF55073">
    <property type="entry name" value="Nucleotide cyclase"/>
    <property type="match status" value="1"/>
</dbReference>
<dbReference type="Gene3D" id="3.40.50.2300">
    <property type="match status" value="2"/>
</dbReference>
<dbReference type="Pfam" id="PF13426">
    <property type="entry name" value="PAS_9"/>
    <property type="match status" value="2"/>
</dbReference>
<dbReference type="EMBL" id="CP035807">
    <property type="protein sequence ID" value="QEN05091.1"/>
    <property type="molecule type" value="Genomic_DNA"/>
</dbReference>
<name>A0A5C1QC22_9SPIO</name>
<dbReference type="PROSITE" id="PS50887">
    <property type="entry name" value="GGDEF"/>
    <property type="match status" value="1"/>
</dbReference>
<dbReference type="KEGG" id="sper:EW093_10335"/>
<feature type="domain" description="PAC" evidence="3">
    <location>
        <begin position="562"/>
        <end position="614"/>
    </location>
</feature>
<dbReference type="Pfam" id="PF00990">
    <property type="entry name" value="GGDEF"/>
    <property type="match status" value="1"/>
</dbReference>
<evidence type="ECO:0000313" key="7">
    <source>
        <dbReference type="Proteomes" id="UP000323824"/>
    </source>
</evidence>
<dbReference type="CDD" id="cd00130">
    <property type="entry name" value="PAS"/>
    <property type="match status" value="2"/>
</dbReference>
<dbReference type="Pfam" id="PF00563">
    <property type="entry name" value="EAL"/>
    <property type="match status" value="1"/>
</dbReference>
<evidence type="ECO:0000259" key="4">
    <source>
        <dbReference type="PROSITE" id="PS50883"/>
    </source>
</evidence>
<dbReference type="CDD" id="cd01948">
    <property type="entry name" value="EAL"/>
    <property type="match status" value="1"/>
</dbReference>
<dbReference type="SMART" id="SM00091">
    <property type="entry name" value="PAS"/>
    <property type="match status" value="2"/>
</dbReference>
<dbReference type="InterPro" id="IPR029787">
    <property type="entry name" value="Nucleotide_cyclase"/>
</dbReference>
<dbReference type="SMART" id="SM00052">
    <property type="entry name" value="EAL"/>
    <property type="match status" value="1"/>
</dbReference>
<feature type="transmembrane region" description="Helical" evidence="1">
    <location>
        <begin position="340"/>
        <end position="364"/>
    </location>
</feature>
<dbReference type="InterPro" id="IPR052155">
    <property type="entry name" value="Biofilm_reg_signaling"/>
</dbReference>
<gene>
    <name evidence="6" type="ORF">EW093_10335</name>
</gene>
<dbReference type="InterPro" id="IPR035919">
    <property type="entry name" value="EAL_sf"/>
</dbReference>
<keyword evidence="1" id="KW-0472">Membrane</keyword>
<dbReference type="SMART" id="SM00267">
    <property type="entry name" value="GGDEF"/>
    <property type="match status" value="1"/>
</dbReference>
<dbReference type="Gene3D" id="3.30.70.270">
    <property type="match status" value="1"/>
</dbReference>
<dbReference type="OrthoDB" id="366324at2"/>
<dbReference type="InterPro" id="IPR043128">
    <property type="entry name" value="Rev_trsase/Diguanyl_cyclase"/>
</dbReference>
<feature type="domain" description="EAL" evidence="4">
    <location>
        <begin position="788"/>
        <end position="1042"/>
    </location>
</feature>
<dbReference type="Pfam" id="PF04392">
    <property type="entry name" value="ABC_sub_bind"/>
    <property type="match status" value="1"/>
</dbReference>
<evidence type="ECO:0000313" key="6">
    <source>
        <dbReference type="EMBL" id="QEN05091.1"/>
    </source>
</evidence>
<evidence type="ECO:0000259" key="2">
    <source>
        <dbReference type="PROSITE" id="PS50112"/>
    </source>
</evidence>
<dbReference type="InterPro" id="IPR007487">
    <property type="entry name" value="ABC_transpt-TYRBP-like"/>
</dbReference>
<dbReference type="PROSITE" id="PS50113">
    <property type="entry name" value="PAC"/>
    <property type="match status" value="1"/>
</dbReference>
<dbReference type="SUPFAM" id="SSF141868">
    <property type="entry name" value="EAL domain-like"/>
    <property type="match status" value="1"/>
</dbReference>
<dbReference type="InterPro" id="IPR035965">
    <property type="entry name" value="PAS-like_dom_sf"/>
</dbReference>
<sequence length="1044" mass="120633">MTIFRKFIPFYLLFLTTISLYSNNNDITHILYINSYDFQMTWSKEVYKGITDVIHPSQSIKIYYEAMDSKEFNRESDFNNFKAYIKNKYKSYNFSLILVSDNNAFDFLVNNHKELYPNIPIVFSGVNDLDRSILVDHPEITGMEEVSSIRETVDLALSLHPNTKEIFVINDYLTTGRAWDKQFKNDLAELEKDLKITYSENVTIENLKKTISKLPENSLIFLGVYYSDKNNIYSTYEDMAKNLANSANRPFYTLVKFNIQKDIIGGKVISGFKHGEAIGNIGLKLLEGIAPRDIPIENKEYNQYVFNYLGLKKYGIDIKQLPLDSEIINRPYSIYEEYKYIIWISITSFIILIILIIFLVINIIKKNQIENTLRQFSDSTWEGIIIHSENSILEMNKRFSEIFGYTRKELEGGNFLDKIIAPNYIEKVENILKEDKVEFYDTIGINKNGELVPVEIRTRHIDYNGIHARVEVIRDLSDQKKAEKEHKYLQNLWDTMFENSSEAIFVFNSKQEIERVNKSFIKITGYSSRETLNKVLNEFKSEYQNRELDFEIIRSISKNNMWCGELLARRKSGELFSMLLNLSILNKDSVTEKKYIGVFSDISDKKQQEKELKWMSQNDTLTGFSNRSYFLEMLKTELKKSSRSGEWCGILLLNIDGLKSINAKYGFIVGDEVIKEFSSNLKNCLRDEDIVSRFSGDEFAILAPRFTDKNQIKSVVKRIIKNTTQTIKIDGNSIEFSVSIGVSIFPFDGLEMDDLLSKSSTALKRAKSNKKGSFSFYNSELDKTEIMNLELELDLKRALVLEEIDVFYQPKVNPNNSKIEGFEALVRWHRRKQEWISPQVFIPITEENGLIIEIGYFVLSKACDFVIDLKRRGYNQFHVGVNISAKQFSDPKFIDNLINIVNSKGIDPKFIDLEITESITASKIFNTIESLTRLSDYGFSISIDDFGTGYSSLQYLISLPFNTMKIDKSFVDSLEIKGSNLTILNTMISLAHSLGKKIVAEGAETKAQVDYLSKANCQLIQGYYYYKPMPIDEILGIIDREKLL</sequence>
<dbReference type="PROSITE" id="PS50883">
    <property type="entry name" value="EAL"/>
    <property type="match status" value="1"/>
</dbReference>
<dbReference type="InterPro" id="IPR000160">
    <property type="entry name" value="GGDEF_dom"/>
</dbReference>
<feature type="domain" description="PAS" evidence="2">
    <location>
        <begin position="384"/>
        <end position="434"/>
    </location>
</feature>
<organism evidence="6 7">
    <name type="scientific">Thiospirochaeta perfilievii</name>
    <dbReference type="NCBI Taxonomy" id="252967"/>
    <lineage>
        <taxon>Bacteria</taxon>
        <taxon>Pseudomonadati</taxon>
        <taxon>Spirochaetota</taxon>
        <taxon>Spirochaetia</taxon>
        <taxon>Spirochaetales</taxon>
        <taxon>Spirochaetaceae</taxon>
        <taxon>Thiospirochaeta</taxon>
    </lineage>
</organism>
<protein>
    <submittedName>
        <fullName evidence="6">EAL domain-containing protein</fullName>
    </submittedName>
</protein>
<dbReference type="Gene3D" id="3.30.450.20">
    <property type="entry name" value="PAS domain"/>
    <property type="match status" value="2"/>
</dbReference>
<evidence type="ECO:0000259" key="3">
    <source>
        <dbReference type="PROSITE" id="PS50113"/>
    </source>
</evidence>
<feature type="domain" description="PAS" evidence="2">
    <location>
        <begin position="489"/>
        <end position="534"/>
    </location>
</feature>
<reference evidence="6 7" key="2">
    <citation type="submission" date="2019-09" db="EMBL/GenBank/DDBJ databases">
        <title>Complete Genome Sequence and Methylome Analysis of free living Spirochaetas.</title>
        <authorList>
            <person name="Leshcheva N."/>
            <person name="Mikheeva N."/>
        </authorList>
    </citation>
    <scope>NUCLEOTIDE SEQUENCE [LARGE SCALE GENOMIC DNA]</scope>
    <source>
        <strain evidence="6 7">P</strain>
    </source>
</reference>
<dbReference type="SUPFAM" id="SSF55785">
    <property type="entry name" value="PYP-like sensor domain (PAS domain)"/>
    <property type="match status" value="2"/>
</dbReference>
<dbReference type="InterPro" id="IPR000700">
    <property type="entry name" value="PAS-assoc_C"/>
</dbReference>
<keyword evidence="7" id="KW-1185">Reference proteome</keyword>
<dbReference type="PROSITE" id="PS50112">
    <property type="entry name" value="PAS"/>
    <property type="match status" value="2"/>
</dbReference>
<keyword evidence="1" id="KW-0812">Transmembrane</keyword>
<proteinExistence type="predicted"/>
<dbReference type="InterPro" id="IPR000014">
    <property type="entry name" value="PAS"/>
</dbReference>
<feature type="domain" description="GGDEF" evidence="5">
    <location>
        <begin position="646"/>
        <end position="779"/>
    </location>
</feature>
<keyword evidence="1" id="KW-1133">Transmembrane helix</keyword>
<dbReference type="PANTHER" id="PTHR44757:SF2">
    <property type="entry name" value="BIOFILM ARCHITECTURE MAINTENANCE PROTEIN MBAA"/>
    <property type="match status" value="1"/>
</dbReference>
<reference evidence="6 7" key="1">
    <citation type="submission" date="2019-02" db="EMBL/GenBank/DDBJ databases">
        <authorList>
            <person name="Fomenkov A."/>
            <person name="Dubinina G."/>
            <person name="Grabovich M."/>
            <person name="Vincze T."/>
            <person name="Roberts R.J."/>
        </authorList>
    </citation>
    <scope>NUCLEOTIDE SEQUENCE [LARGE SCALE GENOMIC DNA]</scope>
    <source>
        <strain evidence="6 7">P</strain>
    </source>
</reference>
<accession>A0A5C1QC22</accession>
<dbReference type="NCBIfam" id="TIGR00229">
    <property type="entry name" value="sensory_box"/>
    <property type="match status" value="2"/>
</dbReference>
<evidence type="ECO:0000256" key="1">
    <source>
        <dbReference type="SAM" id="Phobius"/>
    </source>
</evidence>
<dbReference type="NCBIfam" id="TIGR00254">
    <property type="entry name" value="GGDEF"/>
    <property type="match status" value="1"/>
</dbReference>
<dbReference type="Proteomes" id="UP000323824">
    <property type="component" value="Chromosome"/>
</dbReference>
<dbReference type="AlphaFoldDB" id="A0A5C1QC22"/>
<dbReference type="PANTHER" id="PTHR44757">
    <property type="entry name" value="DIGUANYLATE CYCLASE DGCP"/>
    <property type="match status" value="1"/>
</dbReference>